<accession>A0AAD3SVJ4</accession>
<proteinExistence type="predicted"/>
<comment type="caution">
    <text evidence="2">The sequence shown here is derived from an EMBL/GenBank/DDBJ whole genome shotgun (WGS) entry which is preliminary data.</text>
</comment>
<organism evidence="2 3">
    <name type="scientific">Nepenthes gracilis</name>
    <name type="common">Slender pitcher plant</name>
    <dbReference type="NCBI Taxonomy" id="150966"/>
    <lineage>
        <taxon>Eukaryota</taxon>
        <taxon>Viridiplantae</taxon>
        <taxon>Streptophyta</taxon>
        <taxon>Embryophyta</taxon>
        <taxon>Tracheophyta</taxon>
        <taxon>Spermatophyta</taxon>
        <taxon>Magnoliopsida</taxon>
        <taxon>eudicotyledons</taxon>
        <taxon>Gunneridae</taxon>
        <taxon>Pentapetalae</taxon>
        <taxon>Caryophyllales</taxon>
        <taxon>Nepenthaceae</taxon>
        <taxon>Nepenthes</taxon>
    </lineage>
</organism>
<feature type="compositionally biased region" description="Polar residues" evidence="1">
    <location>
        <begin position="120"/>
        <end position="140"/>
    </location>
</feature>
<dbReference type="Proteomes" id="UP001279734">
    <property type="component" value="Unassembled WGS sequence"/>
</dbReference>
<evidence type="ECO:0000256" key="1">
    <source>
        <dbReference type="SAM" id="MobiDB-lite"/>
    </source>
</evidence>
<protein>
    <submittedName>
        <fullName evidence="2">Uncharacterized protein</fullName>
    </submittedName>
</protein>
<gene>
    <name evidence="2" type="ORF">Nepgr_019567</name>
</gene>
<reference evidence="2" key="1">
    <citation type="submission" date="2023-05" db="EMBL/GenBank/DDBJ databases">
        <title>Nepenthes gracilis genome sequencing.</title>
        <authorList>
            <person name="Fukushima K."/>
        </authorList>
    </citation>
    <scope>NUCLEOTIDE SEQUENCE</scope>
    <source>
        <strain evidence="2">SING2019-196</strain>
    </source>
</reference>
<evidence type="ECO:0000313" key="3">
    <source>
        <dbReference type="Proteomes" id="UP001279734"/>
    </source>
</evidence>
<keyword evidence="3" id="KW-1185">Reference proteome</keyword>
<feature type="region of interest" description="Disordered" evidence="1">
    <location>
        <begin position="108"/>
        <end position="140"/>
    </location>
</feature>
<evidence type="ECO:0000313" key="2">
    <source>
        <dbReference type="EMBL" id="GMH17726.1"/>
    </source>
</evidence>
<dbReference type="EMBL" id="BSYO01000018">
    <property type="protein sequence ID" value="GMH17726.1"/>
    <property type="molecule type" value="Genomic_DNA"/>
</dbReference>
<name>A0AAD3SVJ4_NEPGR</name>
<sequence>MTWPLPFFGLGTGGQFSWAFHEPDWIARVSPGLLRDTSMPAFRMPFVGLPIVAREAAELHCVLLNAWIARPHLEAAKMCQCTKIVQQPFHNQRVRKVPFNRPFSINTTQKRAQAHEKQEQTTTRMISTMQQHSTPAPRQNKLDSLSFQGFPPYQLPSAWIQDIKHAIENLGLVFNSTSINENTLKVALHYLPLQSKKKG</sequence>
<dbReference type="AlphaFoldDB" id="A0AAD3SVJ4"/>